<reference evidence="2" key="1">
    <citation type="journal article" date="2024" name="Proc. Natl. Acad. Sci. U.S.A.">
        <title>Extraordinary preservation of gene collinearity over three hundred million years revealed in homosporous lycophytes.</title>
        <authorList>
            <person name="Li C."/>
            <person name="Wickell D."/>
            <person name="Kuo L.Y."/>
            <person name="Chen X."/>
            <person name="Nie B."/>
            <person name="Liao X."/>
            <person name="Peng D."/>
            <person name="Ji J."/>
            <person name="Jenkins J."/>
            <person name="Williams M."/>
            <person name="Shu S."/>
            <person name="Plott C."/>
            <person name="Barry K."/>
            <person name="Rajasekar S."/>
            <person name="Grimwood J."/>
            <person name="Han X."/>
            <person name="Sun S."/>
            <person name="Hou Z."/>
            <person name="He W."/>
            <person name="Dai G."/>
            <person name="Sun C."/>
            <person name="Schmutz J."/>
            <person name="Leebens-Mack J.H."/>
            <person name="Li F.W."/>
            <person name="Wang L."/>
        </authorList>
    </citation>
    <scope>NUCLEOTIDE SEQUENCE [LARGE SCALE GENOMIC DNA]</scope>
    <source>
        <strain evidence="2">cv. PW_Plant_1</strain>
    </source>
</reference>
<dbReference type="Proteomes" id="UP001162992">
    <property type="component" value="Chromosome 15"/>
</dbReference>
<dbReference type="EMBL" id="CM055106">
    <property type="protein sequence ID" value="KAJ7528793.1"/>
    <property type="molecule type" value="Genomic_DNA"/>
</dbReference>
<protein>
    <submittedName>
        <fullName evidence="1">Uncharacterized protein</fullName>
    </submittedName>
</protein>
<proteinExistence type="predicted"/>
<organism evidence="1 2">
    <name type="scientific">Diphasiastrum complanatum</name>
    <name type="common">Issler's clubmoss</name>
    <name type="synonym">Lycopodium complanatum</name>
    <dbReference type="NCBI Taxonomy" id="34168"/>
    <lineage>
        <taxon>Eukaryota</taxon>
        <taxon>Viridiplantae</taxon>
        <taxon>Streptophyta</taxon>
        <taxon>Embryophyta</taxon>
        <taxon>Tracheophyta</taxon>
        <taxon>Lycopodiopsida</taxon>
        <taxon>Lycopodiales</taxon>
        <taxon>Lycopodiaceae</taxon>
        <taxon>Lycopodioideae</taxon>
        <taxon>Diphasiastrum</taxon>
    </lineage>
</organism>
<sequence>MAHLFQHNKEGVTPQEEMKQDKRHEHMGEGAALGAEGGALYEKHEAKKDPEHAHKHKVEEELAATGGVGAAGYALHEHHEKKDAEKEAEGGKKHHIF</sequence>
<comment type="caution">
    <text evidence="1">The sequence shown here is derived from an EMBL/GenBank/DDBJ whole genome shotgun (WGS) entry which is preliminary data.</text>
</comment>
<evidence type="ECO:0000313" key="2">
    <source>
        <dbReference type="Proteomes" id="UP001162992"/>
    </source>
</evidence>
<keyword evidence="2" id="KW-1185">Reference proteome</keyword>
<accession>A0ACC2BG50</accession>
<evidence type="ECO:0000313" key="1">
    <source>
        <dbReference type="EMBL" id="KAJ7528793.1"/>
    </source>
</evidence>
<name>A0ACC2BG50_DIPCM</name>
<gene>
    <name evidence="1" type="ORF">O6H91_15G020400</name>
</gene>